<accession>A0AAX6I1D7</accession>
<reference evidence="1" key="1">
    <citation type="journal article" date="2023" name="GigaByte">
        <title>Genome assembly of the bearded iris, Iris pallida Lam.</title>
        <authorList>
            <person name="Bruccoleri R.E."/>
            <person name="Oakeley E.J."/>
            <person name="Faust A.M.E."/>
            <person name="Altorfer M."/>
            <person name="Dessus-Babus S."/>
            <person name="Burckhardt D."/>
            <person name="Oertli M."/>
            <person name="Naumann U."/>
            <person name="Petersen F."/>
            <person name="Wong J."/>
        </authorList>
    </citation>
    <scope>NUCLEOTIDE SEQUENCE</scope>
    <source>
        <strain evidence="1">GSM-AAB239-AS_SAM_17_03QT</strain>
    </source>
</reference>
<comment type="caution">
    <text evidence="1">The sequence shown here is derived from an EMBL/GenBank/DDBJ whole genome shotgun (WGS) entry which is preliminary data.</text>
</comment>
<dbReference type="AlphaFoldDB" id="A0AAX6I1D7"/>
<dbReference type="EMBL" id="JANAVB010005597">
    <property type="protein sequence ID" value="KAJ6846888.1"/>
    <property type="molecule type" value="Genomic_DNA"/>
</dbReference>
<dbReference type="Proteomes" id="UP001140949">
    <property type="component" value="Unassembled WGS sequence"/>
</dbReference>
<reference evidence="1" key="2">
    <citation type="submission" date="2023-04" db="EMBL/GenBank/DDBJ databases">
        <authorList>
            <person name="Bruccoleri R.E."/>
            <person name="Oakeley E.J."/>
            <person name="Faust A.-M."/>
            <person name="Dessus-Babus S."/>
            <person name="Altorfer M."/>
            <person name="Burckhardt D."/>
            <person name="Oertli M."/>
            <person name="Naumann U."/>
            <person name="Petersen F."/>
            <person name="Wong J."/>
        </authorList>
    </citation>
    <scope>NUCLEOTIDE SEQUENCE</scope>
    <source>
        <strain evidence="1">GSM-AAB239-AS_SAM_17_03QT</strain>
        <tissue evidence="1">Leaf</tissue>
    </source>
</reference>
<organism evidence="1 2">
    <name type="scientific">Iris pallida</name>
    <name type="common">Sweet iris</name>
    <dbReference type="NCBI Taxonomy" id="29817"/>
    <lineage>
        <taxon>Eukaryota</taxon>
        <taxon>Viridiplantae</taxon>
        <taxon>Streptophyta</taxon>
        <taxon>Embryophyta</taxon>
        <taxon>Tracheophyta</taxon>
        <taxon>Spermatophyta</taxon>
        <taxon>Magnoliopsida</taxon>
        <taxon>Liliopsida</taxon>
        <taxon>Asparagales</taxon>
        <taxon>Iridaceae</taxon>
        <taxon>Iridoideae</taxon>
        <taxon>Irideae</taxon>
        <taxon>Iris</taxon>
    </lineage>
</organism>
<keyword evidence="2" id="KW-1185">Reference proteome</keyword>
<evidence type="ECO:0000313" key="2">
    <source>
        <dbReference type="Proteomes" id="UP001140949"/>
    </source>
</evidence>
<proteinExistence type="predicted"/>
<evidence type="ECO:0000313" key="1">
    <source>
        <dbReference type="EMBL" id="KAJ6846888.1"/>
    </source>
</evidence>
<gene>
    <name evidence="1" type="ORF">M6B38_283775</name>
</gene>
<protein>
    <submittedName>
        <fullName evidence="1">Protein AUXIN RESPONSE 4 isoform X2</fullName>
    </submittedName>
</protein>
<sequence>MRENGVFQAFDRLVETGEIPSRADAGGFEDSGFFVGKALDEMSIRRPVHLVLHDSSLAVSPNWVSANARRVQSVTLVDTPCCRASGVPFPVPPGAGFRKPASEVGVYVCRVAEDVLLAETAQRRIGFLSGTTTGRGWSWRTGKGLNRSFDLGEWASSEDVKGIPMQVLWSSMLSDRRRAASVCRGPAGAFCLAFWREVASGRRHRRDYSIDCSVCVISTKIHKTDRGGSFAGSHRTGAS</sequence>
<name>A0AAX6I1D7_IRIPA</name>